<evidence type="ECO:0000313" key="4">
    <source>
        <dbReference type="EMBL" id="ELR72598.1"/>
    </source>
</evidence>
<dbReference type="PROSITE" id="PS51186">
    <property type="entry name" value="GNAT"/>
    <property type="match status" value="1"/>
</dbReference>
<dbReference type="InterPro" id="IPR016181">
    <property type="entry name" value="Acyl_CoA_acyltransferase"/>
</dbReference>
<keyword evidence="2" id="KW-0012">Acyltransferase</keyword>
<evidence type="ECO:0000256" key="1">
    <source>
        <dbReference type="ARBA" id="ARBA00022679"/>
    </source>
</evidence>
<evidence type="ECO:0000256" key="2">
    <source>
        <dbReference type="ARBA" id="ARBA00023315"/>
    </source>
</evidence>
<dbReference type="Gene3D" id="3.40.630.30">
    <property type="match status" value="1"/>
</dbReference>
<feature type="domain" description="N-acetyltransferase" evidence="3">
    <location>
        <begin position="1"/>
        <end position="148"/>
    </location>
</feature>
<dbReference type="STRING" id="1237149.C900_00977"/>
<evidence type="ECO:0000313" key="5">
    <source>
        <dbReference type="Proteomes" id="UP000011135"/>
    </source>
</evidence>
<keyword evidence="5" id="KW-1185">Reference proteome</keyword>
<gene>
    <name evidence="4" type="ORF">C900_00977</name>
</gene>
<accession>L8JWM0</accession>
<dbReference type="PANTHER" id="PTHR10545:SF29">
    <property type="entry name" value="GH14572P-RELATED"/>
    <property type="match status" value="1"/>
</dbReference>
<protein>
    <submittedName>
        <fullName evidence="4">GCN5-related N-acetyltransferase</fullName>
    </submittedName>
</protein>
<dbReference type="AlphaFoldDB" id="L8JWM0"/>
<dbReference type="eggNOG" id="COG1247">
    <property type="taxonomic scope" value="Bacteria"/>
</dbReference>
<reference evidence="4 5" key="1">
    <citation type="submission" date="2012-12" db="EMBL/GenBank/DDBJ databases">
        <title>Genome assembly of Fulvivirga imtechensis AK7.</title>
        <authorList>
            <person name="Nupur N."/>
            <person name="Khatri I."/>
            <person name="Kumar R."/>
            <person name="Subramanian S."/>
            <person name="Pinnaka A."/>
        </authorList>
    </citation>
    <scope>NUCLEOTIDE SEQUENCE [LARGE SCALE GENOMIC DNA]</scope>
    <source>
        <strain evidence="4 5">AK7</strain>
    </source>
</reference>
<dbReference type="EMBL" id="AMZN01000015">
    <property type="protein sequence ID" value="ELR72598.1"/>
    <property type="molecule type" value="Genomic_DNA"/>
</dbReference>
<dbReference type="Proteomes" id="UP000011135">
    <property type="component" value="Unassembled WGS sequence"/>
</dbReference>
<dbReference type="GO" id="GO:0008080">
    <property type="term" value="F:N-acetyltransferase activity"/>
    <property type="evidence" value="ECO:0007669"/>
    <property type="project" value="TreeGrafter"/>
</dbReference>
<name>L8JWM0_9BACT</name>
<dbReference type="CDD" id="cd04301">
    <property type="entry name" value="NAT_SF"/>
    <property type="match status" value="1"/>
</dbReference>
<sequence>MTIRPAKQEDIAQIISLCRDHAEYEKASFDPGGKEALLSKHLLAKDSMLKCLVADRGDRLMGYTTFMRQFSTWDAAFYLYLDCLYLRTEVRGQGFGYKIMQLIKAYAKAEGCTIIRWQTPDFNTDAIAFYQRLGAKANLKQRFFWSAV</sequence>
<organism evidence="4 5">
    <name type="scientific">Fulvivirga imtechensis AK7</name>
    <dbReference type="NCBI Taxonomy" id="1237149"/>
    <lineage>
        <taxon>Bacteria</taxon>
        <taxon>Pseudomonadati</taxon>
        <taxon>Bacteroidota</taxon>
        <taxon>Cytophagia</taxon>
        <taxon>Cytophagales</taxon>
        <taxon>Fulvivirgaceae</taxon>
        <taxon>Fulvivirga</taxon>
    </lineage>
</organism>
<dbReference type="Pfam" id="PF00583">
    <property type="entry name" value="Acetyltransf_1"/>
    <property type="match status" value="1"/>
</dbReference>
<dbReference type="PANTHER" id="PTHR10545">
    <property type="entry name" value="DIAMINE N-ACETYLTRANSFERASE"/>
    <property type="match status" value="1"/>
</dbReference>
<dbReference type="InterPro" id="IPR051016">
    <property type="entry name" value="Diverse_Substrate_AcTransf"/>
</dbReference>
<dbReference type="RefSeq" id="WP_009578648.1">
    <property type="nucleotide sequence ID" value="NZ_AMZN01000015.1"/>
</dbReference>
<dbReference type="OrthoDB" id="9805924at2"/>
<proteinExistence type="predicted"/>
<keyword evidence="1 4" id="KW-0808">Transferase</keyword>
<evidence type="ECO:0000259" key="3">
    <source>
        <dbReference type="PROSITE" id="PS51186"/>
    </source>
</evidence>
<dbReference type="InterPro" id="IPR000182">
    <property type="entry name" value="GNAT_dom"/>
</dbReference>
<comment type="caution">
    <text evidence="4">The sequence shown here is derived from an EMBL/GenBank/DDBJ whole genome shotgun (WGS) entry which is preliminary data.</text>
</comment>
<dbReference type="SUPFAM" id="SSF55729">
    <property type="entry name" value="Acyl-CoA N-acyltransferases (Nat)"/>
    <property type="match status" value="1"/>
</dbReference>